<evidence type="ECO:0000313" key="2">
    <source>
        <dbReference type="EMBL" id="TWT47985.1"/>
    </source>
</evidence>
<dbReference type="RefSeq" id="WP_146511469.1">
    <property type="nucleotide sequence ID" value="NZ_SIHI01000021.1"/>
</dbReference>
<dbReference type="Proteomes" id="UP000317243">
    <property type="component" value="Unassembled WGS sequence"/>
</dbReference>
<keyword evidence="1" id="KW-0175">Coiled coil</keyword>
<reference evidence="2 3" key="1">
    <citation type="submission" date="2019-02" db="EMBL/GenBank/DDBJ databases">
        <title>Deep-cultivation of Planctomycetes and their phenomic and genomic characterization uncovers novel biology.</title>
        <authorList>
            <person name="Wiegand S."/>
            <person name="Jogler M."/>
            <person name="Boedeker C."/>
            <person name="Pinto D."/>
            <person name="Vollmers J."/>
            <person name="Rivas-Marin E."/>
            <person name="Kohn T."/>
            <person name="Peeters S.H."/>
            <person name="Heuer A."/>
            <person name="Rast P."/>
            <person name="Oberbeckmann S."/>
            <person name="Bunk B."/>
            <person name="Jeske O."/>
            <person name="Meyerdierks A."/>
            <person name="Storesund J.E."/>
            <person name="Kallscheuer N."/>
            <person name="Luecker S."/>
            <person name="Lage O.M."/>
            <person name="Pohl T."/>
            <person name="Merkel B.J."/>
            <person name="Hornburger P."/>
            <person name="Mueller R.-W."/>
            <person name="Bruemmer F."/>
            <person name="Labrenz M."/>
            <person name="Spormann A.M."/>
            <person name="Op Den Camp H."/>
            <person name="Overmann J."/>
            <person name="Amann R."/>
            <person name="Jetten M.S.M."/>
            <person name="Mascher T."/>
            <person name="Medema M.H."/>
            <person name="Devos D.P."/>
            <person name="Kaster A.-K."/>
            <person name="Ovreas L."/>
            <person name="Rohde M."/>
            <person name="Galperin M.Y."/>
            <person name="Jogler C."/>
        </authorList>
    </citation>
    <scope>NUCLEOTIDE SEQUENCE [LARGE SCALE GENOMIC DNA]</scope>
    <source>
        <strain evidence="2 3">KOR42</strain>
    </source>
</reference>
<sequence length="91" mass="10325">MADKNEQLDELINTLKQHRDELKVKLHLAQMDARQEYDRISNNIDELNKQYEPVRSAAKESGENVLSALMLAAEEMKNGLVRVGNAISDSK</sequence>
<dbReference type="AlphaFoldDB" id="A0A5C5WD27"/>
<accession>A0A5C5WD27</accession>
<feature type="coiled-coil region" evidence="1">
    <location>
        <begin position="1"/>
        <end position="50"/>
    </location>
</feature>
<dbReference type="OrthoDB" id="7473960at2"/>
<dbReference type="EMBL" id="SIHI01000021">
    <property type="protein sequence ID" value="TWT47985.1"/>
    <property type="molecule type" value="Genomic_DNA"/>
</dbReference>
<evidence type="ECO:0000256" key="1">
    <source>
        <dbReference type="SAM" id="Coils"/>
    </source>
</evidence>
<keyword evidence="3" id="KW-1185">Reference proteome</keyword>
<protein>
    <submittedName>
        <fullName evidence="2">Uncharacterized protein</fullName>
    </submittedName>
</protein>
<gene>
    <name evidence="2" type="ORF">KOR42_40690</name>
</gene>
<proteinExistence type="predicted"/>
<evidence type="ECO:0000313" key="3">
    <source>
        <dbReference type="Proteomes" id="UP000317243"/>
    </source>
</evidence>
<organism evidence="2 3">
    <name type="scientific">Thalassoglobus neptunius</name>
    <dbReference type="NCBI Taxonomy" id="1938619"/>
    <lineage>
        <taxon>Bacteria</taxon>
        <taxon>Pseudomonadati</taxon>
        <taxon>Planctomycetota</taxon>
        <taxon>Planctomycetia</taxon>
        <taxon>Planctomycetales</taxon>
        <taxon>Planctomycetaceae</taxon>
        <taxon>Thalassoglobus</taxon>
    </lineage>
</organism>
<comment type="caution">
    <text evidence="2">The sequence shown here is derived from an EMBL/GenBank/DDBJ whole genome shotgun (WGS) entry which is preliminary data.</text>
</comment>
<name>A0A5C5WD27_9PLAN</name>